<sequence length="409" mass="45472">MADDQSAVPVPQGIIEVTAFMPDARNDPHPKLKALREECPVMRDDLAKAWFLTRYGDIRETVNDRTFVRHPLRAEDGSISRQLVDDEENPRRTSILFLDEPDHSRVRPPLARAFYTRIQKMKPQIEAIIDDTINAAPASGLFDLMAEIAVPIPVLVIARILGVDEHRLPEFRQWSEDVILGLNPVRTAEETARMESGSIALDGYFNELMAARRTTPGDDLITDMVQLQARGDAPLTDDEIVINLGALLVGGNLTTTDLIGNGVWLFLKHPDQLAALKADPGLASQAVEEVLRYEAPVSATSRILEHDRDVAGCPMKQRQVVFCSLAAANRDPETFAAPEAFDITQKRASHIAFGGGPHICIGAPLARIEARRVYLKLFERYPGLALPEQDFTWRALPFFRGLETLMVEA</sequence>
<dbReference type="GO" id="GO:0020037">
    <property type="term" value="F:heme binding"/>
    <property type="evidence" value="ECO:0007669"/>
    <property type="project" value="InterPro"/>
</dbReference>
<dbReference type="OrthoDB" id="9801155at2"/>
<keyword evidence="4 8" id="KW-0560">Oxidoreductase</keyword>
<dbReference type="InterPro" id="IPR036396">
    <property type="entry name" value="Cyt_P450_sf"/>
</dbReference>
<dbReference type="GO" id="GO:0004497">
    <property type="term" value="F:monooxygenase activity"/>
    <property type="evidence" value="ECO:0007669"/>
    <property type="project" value="UniProtKB-KW"/>
</dbReference>
<evidence type="ECO:0000256" key="8">
    <source>
        <dbReference type="RuleBase" id="RU000461"/>
    </source>
</evidence>
<evidence type="ECO:0000256" key="7">
    <source>
        <dbReference type="ARBA" id="ARBA00043906"/>
    </source>
</evidence>
<evidence type="ECO:0000313" key="9">
    <source>
        <dbReference type="EMBL" id="KCZ92837.1"/>
    </source>
</evidence>
<evidence type="ECO:0000256" key="6">
    <source>
        <dbReference type="ARBA" id="ARBA00023033"/>
    </source>
</evidence>
<comment type="function">
    <text evidence="7">Cytochromes P450 are a group of heme-thiolate monooxygenases. They oxidize a variety of structurally unrelated compounds, including steroids, fatty acids, and xenobiotics.</text>
</comment>
<dbReference type="FunFam" id="1.10.630.10:FF:000018">
    <property type="entry name" value="Cytochrome P450 monooxygenase"/>
    <property type="match status" value="1"/>
</dbReference>
<dbReference type="eggNOG" id="COG2124">
    <property type="taxonomic scope" value="Bacteria"/>
</dbReference>
<reference evidence="9 10" key="1">
    <citation type="journal article" date="2014" name="Antonie Van Leeuwenhoek">
        <title>Hyphomonas beringensis sp. nov. and Hyphomonas chukchiensis sp. nov., isolated from surface seawater of the Bering Sea and Chukchi Sea.</title>
        <authorList>
            <person name="Li C."/>
            <person name="Lai Q."/>
            <person name="Li G."/>
            <person name="Dong C."/>
            <person name="Wang J."/>
            <person name="Liao Y."/>
            <person name="Shao Z."/>
        </authorList>
    </citation>
    <scope>NUCLEOTIDE SEQUENCE [LARGE SCALE GENOMIC DNA]</scope>
    <source>
        <strain evidence="9 10">MHS-2</strain>
    </source>
</reference>
<dbReference type="PANTHER" id="PTHR46696:SF1">
    <property type="entry name" value="CYTOCHROME P450 YJIB-RELATED"/>
    <property type="match status" value="1"/>
</dbReference>
<dbReference type="AlphaFoldDB" id="A0A059FQE5"/>
<dbReference type="Gene3D" id="1.10.630.10">
    <property type="entry name" value="Cytochrome P450"/>
    <property type="match status" value="1"/>
</dbReference>
<dbReference type="Pfam" id="PF00067">
    <property type="entry name" value="p450"/>
    <property type="match status" value="1"/>
</dbReference>
<name>A0A059FQE5_9PROT</name>
<gene>
    <name evidence="9" type="ORF">HJO_07777</name>
</gene>
<keyword evidence="3 8" id="KW-0479">Metal-binding</keyword>
<dbReference type="EMBL" id="ARYK01000003">
    <property type="protein sequence ID" value="KCZ92837.1"/>
    <property type="molecule type" value="Genomic_DNA"/>
</dbReference>
<dbReference type="InterPro" id="IPR017972">
    <property type="entry name" value="Cyt_P450_CS"/>
</dbReference>
<evidence type="ECO:0000256" key="3">
    <source>
        <dbReference type="ARBA" id="ARBA00022723"/>
    </source>
</evidence>
<keyword evidence="2 8" id="KW-0349">Heme</keyword>
<evidence type="ECO:0000256" key="4">
    <source>
        <dbReference type="ARBA" id="ARBA00023002"/>
    </source>
</evidence>
<evidence type="ECO:0000256" key="5">
    <source>
        <dbReference type="ARBA" id="ARBA00023004"/>
    </source>
</evidence>
<comment type="caution">
    <text evidence="9">The sequence shown here is derived from an EMBL/GenBank/DDBJ whole genome shotgun (WGS) entry which is preliminary data.</text>
</comment>
<dbReference type="PRINTS" id="PR00359">
    <property type="entry name" value="BP450"/>
</dbReference>
<dbReference type="PROSITE" id="PS00086">
    <property type="entry name" value="CYTOCHROME_P450"/>
    <property type="match status" value="1"/>
</dbReference>
<comment type="similarity">
    <text evidence="1 8">Belongs to the cytochrome P450 family.</text>
</comment>
<accession>A0A059FQE5</accession>
<protein>
    <submittedName>
        <fullName evidence="9">Cytochrome P450 family protein</fullName>
    </submittedName>
</protein>
<evidence type="ECO:0000256" key="1">
    <source>
        <dbReference type="ARBA" id="ARBA00010617"/>
    </source>
</evidence>
<dbReference type="Proteomes" id="UP000025171">
    <property type="component" value="Unassembled WGS sequence"/>
</dbReference>
<keyword evidence="10" id="KW-1185">Reference proteome</keyword>
<dbReference type="SUPFAM" id="SSF48264">
    <property type="entry name" value="Cytochrome P450"/>
    <property type="match status" value="1"/>
</dbReference>
<keyword evidence="6 8" id="KW-0503">Monooxygenase</keyword>
<dbReference type="PANTHER" id="PTHR46696">
    <property type="entry name" value="P450, PUTATIVE (EUROFUNG)-RELATED"/>
    <property type="match status" value="1"/>
</dbReference>
<dbReference type="InterPro" id="IPR002397">
    <property type="entry name" value="Cyt_P450_B"/>
</dbReference>
<dbReference type="CDD" id="cd20625">
    <property type="entry name" value="CYP164-like"/>
    <property type="match status" value="1"/>
</dbReference>
<dbReference type="GO" id="GO:0005506">
    <property type="term" value="F:iron ion binding"/>
    <property type="evidence" value="ECO:0007669"/>
    <property type="project" value="InterPro"/>
</dbReference>
<dbReference type="STRING" id="1280950.HJO_07777"/>
<keyword evidence="5 8" id="KW-0408">Iron</keyword>
<organism evidence="9 10">
    <name type="scientific">Hyphomonas johnsonii MHS-2</name>
    <dbReference type="NCBI Taxonomy" id="1280950"/>
    <lineage>
        <taxon>Bacteria</taxon>
        <taxon>Pseudomonadati</taxon>
        <taxon>Pseudomonadota</taxon>
        <taxon>Alphaproteobacteria</taxon>
        <taxon>Hyphomonadales</taxon>
        <taxon>Hyphomonadaceae</taxon>
        <taxon>Hyphomonas</taxon>
    </lineage>
</organism>
<dbReference type="GO" id="GO:0016705">
    <property type="term" value="F:oxidoreductase activity, acting on paired donors, with incorporation or reduction of molecular oxygen"/>
    <property type="evidence" value="ECO:0007669"/>
    <property type="project" value="InterPro"/>
</dbReference>
<dbReference type="RefSeq" id="WP_035615747.1">
    <property type="nucleotide sequence ID" value="NZ_ARYK01000003.1"/>
</dbReference>
<proteinExistence type="inferred from homology"/>
<dbReference type="InterPro" id="IPR001128">
    <property type="entry name" value="Cyt_P450"/>
</dbReference>
<evidence type="ECO:0000313" key="10">
    <source>
        <dbReference type="Proteomes" id="UP000025171"/>
    </source>
</evidence>
<evidence type="ECO:0000256" key="2">
    <source>
        <dbReference type="ARBA" id="ARBA00022617"/>
    </source>
</evidence>
<dbReference type="PATRIC" id="fig|1280950.3.peg.1558"/>